<accession>A0A397V9H7</accession>
<evidence type="ECO:0000313" key="2">
    <source>
        <dbReference type="Proteomes" id="UP000266673"/>
    </source>
</evidence>
<dbReference type="EMBL" id="QKWP01000570">
    <property type="protein sequence ID" value="RIB17967.1"/>
    <property type="molecule type" value="Genomic_DNA"/>
</dbReference>
<sequence>MIRKTRNDKKDTICKHCGHKCSTPQKLQDIQEPIQEPIQTSQIIAQKSDKKNRDYISQEKDENKCSKTENLNDCITLCHDLKQYDPEAVRLPTKDKLKDRLKAGPEPKMQQELSMAVKRRAIAVHWQKFLNLIQIMEGYMKNGSAI</sequence>
<gene>
    <name evidence="1" type="ORF">C2G38_2185872</name>
</gene>
<reference evidence="1 2" key="1">
    <citation type="submission" date="2018-06" db="EMBL/GenBank/DDBJ databases">
        <title>Comparative genomics reveals the genomic features of Rhizophagus irregularis, R. cerebriforme, R. diaphanum and Gigaspora rosea, and their symbiotic lifestyle signature.</title>
        <authorList>
            <person name="Morin E."/>
            <person name="San Clemente H."/>
            <person name="Chen E.C.H."/>
            <person name="De La Providencia I."/>
            <person name="Hainaut M."/>
            <person name="Kuo A."/>
            <person name="Kohler A."/>
            <person name="Murat C."/>
            <person name="Tang N."/>
            <person name="Roy S."/>
            <person name="Loubradou J."/>
            <person name="Henrissat B."/>
            <person name="Grigoriev I.V."/>
            <person name="Corradi N."/>
            <person name="Roux C."/>
            <person name="Martin F.M."/>
        </authorList>
    </citation>
    <scope>NUCLEOTIDE SEQUENCE [LARGE SCALE GENOMIC DNA]</scope>
    <source>
        <strain evidence="1 2">DAOM 194757</strain>
    </source>
</reference>
<organism evidence="1 2">
    <name type="scientific">Gigaspora rosea</name>
    <dbReference type="NCBI Taxonomy" id="44941"/>
    <lineage>
        <taxon>Eukaryota</taxon>
        <taxon>Fungi</taxon>
        <taxon>Fungi incertae sedis</taxon>
        <taxon>Mucoromycota</taxon>
        <taxon>Glomeromycotina</taxon>
        <taxon>Glomeromycetes</taxon>
        <taxon>Diversisporales</taxon>
        <taxon>Gigasporaceae</taxon>
        <taxon>Gigaspora</taxon>
    </lineage>
</organism>
<proteinExistence type="predicted"/>
<comment type="caution">
    <text evidence="1">The sequence shown here is derived from an EMBL/GenBank/DDBJ whole genome shotgun (WGS) entry which is preliminary data.</text>
</comment>
<protein>
    <submittedName>
        <fullName evidence="1">Uncharacterized protein</fullName>
    </submittedName>
</protein>
<evidence type="ECO:0000313" key="1">
    <source>
        <dbReference type="EMBL" id="RIB17967.1"/>
    </source>
</evidence>
<dbReference type="Proteomes" id="UP000266673">
    <property type="component" value="Unassembled WGS sequence"/>
</dbReference>
<dbReference type="OrthoDB" id="2423445at2759"/>
<name>A0A397V9H7_9GLOM</name>
<keyword evidence="2" id="KW-1185">Reference proteome</keyword>
<dbReference type="AlphaFoldDB" id="A0A397V9H7"/>